<sequence>MNKLIAVFEELLMCKSTGEVDKLLERHNIDKKFHFPEKNYPKLTFKILPEEIITLKEKGILSEDNSLKDTTHFTTTEKLLYALVWKNGDLQKLKHIINGILADADNDIAEAVVFNQFGRYLSGRVHEPIIDQHVLRAFGVYMYRTDVLAVERYRRMTIVTKNEGDLIKRYKHWISNELDTSLMAQQEYNVHVDKILFGLGRYIKLKP</sequence>
<accession>A0ABS7G6L4</accession>
<evidence type="ECO:0000313" key="1">
    <source>
        <dbReference type="EMBL" id="MBW8683284.1"/>
    </source>
</evidence>
<evidence type="ECO:0000313" key="2">
    <source>
        <dbReference type="Proteomes" id="UP000812961"/>
    </source>
</evidence>
<protein>
    <submittedName>
        <fullName evidence="1">Uncharacterized protein</fullName>
    </submittedName>
</protein>
<gene>
    <name evidence="1" type="ORF">K1Y79_02970</name>
</gene>
<organism evidence="1 2">
    <name type="scientific">Chitinophaga rhizophila</name>
    <dbReference type="NCBI Taxonomy" id="2866212"/>
    <lineage>
        <taxon>Bacteria</taxon>
        <taxon>Pseudomonadati</taxon>
        <taxon>Bacteroidota</taxon>
        <taxon>Chitinophagia</taxon>
        <taxon>Chitinophagales</taxon>
        <taxon>Chitinophagaceae</taxon>
        <taxon>Chitinophaga</taxon>
    </lineage>
</organism>
<keyword evidence="2" id="KW-1185">Reference proteome</keyword>
<dbReference type="RefSeq" id="WP_220248507.1">
    <property type="nucleotide sequence ID" value="NZ_JAICCF010000001.1"/>
</dbReference>
<proteinExistence type="predicted"/>
<dbReference type="EMBL" id="JAICCF010000001">
    <property type="protein sequence ID" value="MBW8683284.1"/>
    <property type="molecule type" value="Genomic_DNA"/>
</dbReference>
<reference evidence="1 2" key="1">
    <citation type="submission" date="2021-08" db="EMBL/GenBank/DDBJ databases">
        <title>The genome sequence of Chitinophaga sp. B61.</title>
        <authorList>
            <person name="Zhang X."/>
        </authorList>
    </citation>
    <scope>NUCLEOTIDE SEQUENCE [LARGE SCALE GENOMIC DNA]</scope>
    <source>
        <strain evidence="1 2">B61</strain>
    </source>
</reference>
<dbReference type="Proteomes" id="UP000812961">
    <property type="component" value="Unassembled WGS sequence"/>
</dbReference>
<name>A0ABS7G6L4_9BACT</name>
<comment type="caution">
    <text evidence="1">The sequence shown here is derived from an EMBL/GenBank/DDBJ whole genome shotgun (WGS) entry which is preliminary data.</text>
</comment>